<evidence type="ECO:0000313" key="5">
    <source>
        <dbReference type="Proteomes" id="UP000321764"/>
    </source>
</evidence>
<sequence>MKPLHLIFVCSLVFLVSCSSSSDNSSPADTDGDGVSDNADAFPNDPAETTDTDSDGVGDNADAFPNDPSETTDTDGDGIGDNADVDDDNNGLIDISSLEQLDWIRNNLAGTSLDDGISLNGSDEGCYIVTGCNGYELTQDLDFDTNDDGVMNADDTYYDYDGDSSNSGWLPIGTEAAPFTAIFEGNDYEIKNLYINRPSADTETSGLNIGLFGYIDGSTSTAELRNIGLVGELMSVTGYENTGGLVGYASDSSITASYTTGAVTGDTNTGGLVGYASDSSITASYTTGAVTGDTNTGGLVGYATNDSSITKSYATSTVTGSGRYTGGLVGHLRSSSSITASYASGAVTGQHDIGGLVGYMIFGSSITASYATGAVVTTFVDSTGGLIGLVIATSSVSTISITKSYWATDSSEQSDATGSISGDALELDDTTGATLAELKCPTAANNITCLSETTGETLYAGWDAIDHDNDDTTDPISPWVFGDSDTLPTLSFD</sequence>
<protein>
    <recommendedName>
        <fullName evidence="3">GLUG domain-containing protein</fullName>
    </recommendedName>
</protein>
<reference evidence="4 5" key="1">
    <citation type="submission" date="2019-07" db="EMBL/GenBank/DDBJ databases">
        <title>Reinekea sp. strain SSH23 genome sequencing and assembly.</title>
        <authorList>
            <person name="Kim I."/>
        </authorList>
    </citation>
    <scope>NUCLEOTIDE SEQUENCE [LARGE SCALE GENOMIC DNA]</scope>
    <source>
        <strain evidence="4 5">SSH23</strain>
    </source>
</reference>
<comment type="caution">
    <text evidence="4">The sequence shown here is derived from an EMBL/GenBank/DDBJ whole genome shotgun (WGS) entry which is preliminary data.</text>
</comment>
<dbReference type="Pfam" id="PF07581">
    <property type="entry name" value="Glug"/>
    <property type="match status" value="1"/>
</dbReference>
<dbReference type="EMBL" id="VKAD01000001">
    <property type="protein sequence ID" value="TXR53809.1"/>
    <property type="molecule type" value="Genomic_DNA"/>
</dbReference>
<name>A0A5C8Z955_9GAMM</name>
<dbReference type="InterPro" id="IPR011493">
    <property type="entry name" value="GLUG"/>
</dbReference>
<keyword evidence="5" id="KW-1185">Reference proteome</keyword>
<feature type="compositionally biased region" description="Acidic residues" evidence="1">
    <location>
        <begin position="70"/>
        <end position="88"/>
    </location>
</feature>
<keyword evidence="2" id="KW-0732">Signal</keyword>
<dbReference type="PROSITE" id="PS51257">
    <property type="entry name" value="PROKAR_LIPOPROTEIN"/>
    <property type="match status" value="1"/>
</dbReference>
<evidence type="ECO:0000259" key="3">
    <source>
        <dbReference type="Pfam" id="PF07581"/>
    </source>
</evidence>
<evidence type="ECO:0000313" key="4">
    <source>
        <dbReference type="EMBL" id="TXR53809.1"/>
    </source>
</evidence>
<dbReference type="Proteomes" id="UP000321764">
    <property type="component" value="Unassembled WGS sequence"/>
</dbReference>
<accession>A0A5C8Z955</accession>
<feature type="signal peptide" evidence="2">
    <location>
        <begin position="1"/>
        <end position="22"/>
    </location>
</feature>
<feature type="region of interest" description="Disordered" evidence="1">
    <location>
        <begin position="20"/>
        <end position="88"/>
    </location>
</feature>
<feature type="chain" id="PRO_5022875031" description="GLUG domain-containing protein" evidence="2">
    <location>
        <begin position="23"/>
        <end position="493"/>
    </location>
</feature>
<gene>
    <name evidence="4" type="ORF">FME95_04420</name>
</gene>
<dbReference type="Gene3D" id="2.160.20.110">
    <property type="match status" value="1"/>
</dbReference>
<dbReference type="RefSeq" id="WP_147713208.1">
    <property type="nucleotide sequence ID" value="NZ_VKAD01000001.1"/>
</dbReference>
<dbReference type="AlphaFoldDB" id="A0A5C8Z955"/>
<dbReference type="OrthoDB" id="5713099at2"/>
<feature type="domain" description="GLUG" evidence="3">
    <location>
        <begin position="293"/>
        <end position="319"/>
    </location>
</feature>
<evidence type="ECO:0000256" key="2">
    <source>
        <dbReference type="SAM" id="SignalP"/>
    </source>
</evidence>
<proteinExistence type="predicted"/>
<organism evidence="4 5">
    <name type="scientific">Reinekea thalattae</name>
    <dbReference type="NCBI Taxonomy" id="2593301"/>
    <lineage>
        <taxon>Bacteria</taxon>
        <taxon>Pseudomonadati</taxon>
        <taxon>Pseudomonadota</taxon>
        <taxon>Gammaproteobacteria</taxon>
        <taxon>Oceanospirillales</taxon>
        <taxon>Saccharospirillaceae</taxon>
        <taxon>Reinekea</taxon>
    </lineage>
</organism>
<evidence type="ECO:0000256" key="1">
    <source>
        <dbReference type="SAM" id="MobiDB-lite"/>
    </source>
</evidence>